<keyword evidence="1" id="KW-0175">Coiled coil</keyword>
<organism evidence="2 3">
    <name type="scientific">Riccia fluitans</name>
    <dbReference type="NCBI Taxonomy" id="41844"/>
    <lineage>
        <taxon>Eukaryota</taxon>
        <taxon>Viridiplantae</taxon>
        <taxon>Streptophyta</taxon>
        <taxon>Embryophyta</taxon>
        <taxon>Marchantiophyta</taxon>
        <taxon>Marchantiopsida</taxon>
        <taxon>Marchantiidae</taxon>
        <taxon>Marchantiales</taxon>
        <taxon>Ricciaceae</taxon>
        <taxon>Riccia</taxon>
    </lineage>
</organism>
<evidence type="ECO:0000256" key="1">
    <source>
        <dbReference type="SAM" id="Coils"/>
    </source>
</evidence>
<dbReference type="AlphaFoldDB" id="A0ABD1Y163"/>
<reference evidence="2 3" key="1">
    <citation type="submission" date="2024-09" db="EMBL/GenBank/DDBJ databases">
        <title>Chromosome-scale assembly of Riccia fluitans.</title>
        <authorList>
            <person name="Paukszto L."/>
            <person name="Sawicki J."/>
            <person name="Karawczyk K."/>
            <person name="Piernik-Szablinska J."/>
            <person name="Szczecinska M."/>
            <person name="Mazdziarz M."/>
        </authorList>
    </citation>
    <scope>NUCLEOTIDE SEQUENCE [LARGE SCALE GENOMIC DNA]</scope>
    <source>
        <strain evidence="2">Rf_01</strain>
        <tissue evidence="2">Aerial parts of the thallus</tissue>
    </source>
</reference>
<feature type="coiled-coil region" evidence="1">
    <location>
        <begin position="85"/>
        <end position="146"/>
    </location>
</feature>
<gene>
    <name evidence="2" type="ORF">R1flu_000359</name>
</gene>
<protein>
    <submittedName>
        <fullName evidence="2">Uncharacterized protein</fullName>
    </submittedName>
</protein>
<keyword evidence="3" id="KW-1185">Reference proteome</keyword>
<dbReference type="Proteomes" id="UP001605036">
    <property type="component" value="Unassembled WGS sequence"/>
</dbReference>
<accession>A0ABD1Y163</accession>
<proteinExistence type="predicted"/>
<evidence type="ECO:0000313" key="3">
    <source>
        <dbReference type="Proteomes" id="UP001605036"/>
    </source>
</evidence>
<dbReference type="EMBL" id="JBHFFA010000006">
    <property type="protein sequence ID" value="KAL2620154.1"/>
    <property type="molecule type" value="Genomic_DNA"/>
</dbReference>
<evidence type="ECO:0000313" key="2">
    <source>
        <dbReference type="EMBL" id="KAL2620154.1"/>
    </source>
</evidence>
<sequence>MWETSPEEAEIQGAKVSKFLFSDEVIQHQRAVSDVTKFELEYEKQKFEVEKSELRELRGLWRTFEAERLELSGLQQLKGDYEAAIHAADYKLATKETQLKAAEKELQSLGTKRETYHAAAEELVQLRQLKARCESAIHAVSNLRKQRGFLESAAADLAANRKLFFKEARSDCLIAKLRAKELTLEYEVGRTAKYYTAEEVETLREANRASMETETRLREELSAIRKQLVANASKDVRHICFTNARDALQLPCSTFNTVSNA</sequence>
<comment type="caution">
    <text evidence="2">The sequence shown here is derived from an EMBL/GenBank/DDBJ whole genome shotgun (WGS) entry which is preliminary data.</text>
</comment>
<name>A0ABD1Y163_9MARC</name>